<evidence type="ECO:0000313" key="1">
    <source>
        <dbReference type="EMBL" id="KAH3700065.1"/>
    </source>
</evidence>
<accession>A0A9D4BEJ6</accession>
<reference evidence="1" key="2">
    <citation type="submission" date="2020-11" db="EMBL/GenBank/DDBJ databases">
        <authorList>
            <person name="McCartney M.A."/>
            <person name="Auch B."/>
            <person name="Kono T."/>
            <person name="Mallez S."/>
            <person name="Becker A."/>
            <person name="Gohl D.M."/>
            <person name="Silverstein K.A.T."/>
            <person name="Koren S."/>
            <person name="Bechman K.B."/>
            <person name="Herman A."/>
            <person name="Abrahante J.E."/>
            <person name="Garbe J."/>
        </authorList>
    </citation>
    <scope>NUCLEOTIDE SEQUENCE</scope>
    <source>
        <strain evidence="1">Duluth1</strain>
        <tissue evidence="1">Whole animal</tissue>
    </source>
</reference>
<name>A0A9D4BEJ6_DREPO</name>
<comment type="caution">
    <text evidence="1">The sequence shown here is derived from an EMBL/GenBank/DDBJ whole genome shotgun (WGS) entry which is preliminary data.</text>
</comment>
<organism evidence="1 2">
    <name type="scientific">Dreissena polymorpha</name>
    <name type="common">Zebra mussel</name>
    <name type="synonym">Mytilus polymorpha</name>
    <dbReference type="NCBI Taxonomy" id="45954"/>
    <lineage>
        <taxon>Eukaryota</taxon>
        <taxon>Metazoa</taxon>
        <taxon>Spiralia</taxon>
        <taxon>Lophotrochozoa</taxon>
        <taxon>Mollusca</taxon>
        <taxon>Bivalvia</taxon>
        <taxon>Autobranchia</taxon>
        <taxon>Heteroconchia</taxon>
        <taxon>Euheterodonta</taxon>
        <taxon>Imparidentia</taxon>
        <taxon>Neoheterodontei</taxon>
        <taxon>Myida</taxon>
        <taxon>Dreissenoidea</taxon>
        <taxon>Dreissenidae</taxon>
        <taxon>Dreissena</taxon>
    </lineage>
</organism>
<keyword evidence="2" id="KW-1185">Reference proteome</keyword>
<reference evidence="1" key="1">
    <citation type="journal article" date="2019" name="bioRxiv">
        <title>The Genome of the Zebra Mussel, Dreissena polymorpha: A Resource for Invasive Species Research.</title>
        <authorList>
            <person name="McCartney M.A."/>
            <person name="Auch B."/>
            <person name="Kono T."/>
            <person name="Mallez S."/>
            <person name="Zhang Y."/>
            <person name="Obille A."/>
            <person name="Becker A."/>
            <person name="Abrahante J.E."/>
            <person name="Garbe J."/>
            <person name="Badalamenti J.P."/>
            <person name="Herman A."/>
            <person name="Mangelson H."/>
            <person name="Liachko I."/>
            <person name="Sullivan S."/>
            <person name="Sone E.D."/>
            <person name="Koren S."/>
            <person name="Silverstein K.A.T."/>
            <person name="Beckman K.B."/>
            <person name="Gohl D.M."/>
        </authorList>
    </citation>
    <scope>NUCLEOTIDE SEQUENCE</scope>
    <source>
        <strain evidence="1">Duluth1</strain>
        <tissue evidence="1">Whole animal</tissue>
    </source>
</reference>
<dbReference type="EMBL" id="JAIWYP010000015">
    <property type="protein sequence ID" value="KAH3700065.1"/>
    <property type="molecule type" value="Genomic_DNA"/>
</dbReference>
<gene>
    <name evidence="1" type="ORF">DPMN_075032</name>
</gene>
<evidence type="ECO:0000313" key="2">
    <source>
        <dbReference type="Proteomes" id="UP000828390"/>
    </source>
</evidence>
<protein>
    <submittedName>
        <fullName evidence="1">Uncharacterized protein</fullName>
    </submittedName>
</protein>
<dbReference type="AlphaFoldDB" id="A0A9D4BEJ6"/>
<dbReference type="Proteomes" id="UP000828390">
    <property type="component" value="Unassembled WGS sequence"/>
</dbReference>
<proteinExistence type="predicted"/>
<sequence>MCVLSIRLIIISIWKYGNLYALIARTSSKATGHIRYMPHEELVQPTFLPGTTKSQTLS</sequence>